<comment type="similarity">
    <text evidence="1">Belongs to the YciI family.</text>
</comment>
<feature type="domain" description="YCII-related" evidence="2">
    <location>
        <begin position="42"/>
        <end position="80"/>
    </location>
</feature>
<accession>A0A6G9XVD0</accession>
<dbReference type="EMBL" id="CP046171">
    <property type="protein sequence ID" value="QIS04846.1"/>
    <property type="molecule type" value="Genomic_DNA"/>
</dbReference>
<dbReference type="SUPFAM" id="SSF54909">
    <property type="entry name" value="Dimeric alpha+beta barrel"/>
    <property type="match status" value="1"/>
</dbReference>
<dbReference type="InterPro" id="IPR005545">
    <property type="entry name" value="YCII"/>
</dbReference>
<protein>
    <recommendedName>
        <fullName evidence="2">YCII-related domain-containing protein</fullName>
    </recommendedName>
</protein>
<sequence>MKKFLVLAMRTPRFDPAVIEPHKQFLRDLGAQLVESAKFGDGSGGAYFVHAESLDAAKALAFADPVHTTGSSDVTVYEWEPTTPA</sequence>
<organism evidence="3 4">
    <name type="scientific">Nocardia brasiliensis</name>
    <dbReference type="NCBI Taxonomy" id="37326"/>
    <lineage>
        <taxon>Bacteria</taxon>
        <taxon>Bacillati</taxon>
        <taxon>Actinomycetota</taxon>
        <taxon>Actinomycetes</taxon>
        <taxon>Mycobacteriales</taxon>
        <taxon>Nocardiaceae</taxon>
        <taxon>Nocardia</taxon>
    </lineage>
</organism>
<name>A0A6G9XVD0_NOCBR</name>
<gene>
    <name evidence="3" type="ORF">F5X71_23165</name>
</gene>
<reference evidence="3 4" key="1">
    <citation type="journal article" date="2019" name="ACS Chem. Biol.">
        <title>Identification and Mobilization of a Cryptic Antibiotic Biosynthesis Gene Locus from a Human-Pathogenic Nocardia Isolate.</title>
        <authorList>
            <person name="Herisse M."/>
            <person name="Ishida K."/>
            <person name="Porter J.L."/>
            <person name="Howden B."/>
            <person name="Hertweck C."/>
            <person name="Stinear T.P."/>
            <person name="Pidot S.J."/>
        </authorList>
    </citation>
    <scope>NUCLEOTIDE SEQUENCE [LARGE SCALE GENOMIC DNA]</scope>
    <source>
        <strain evidence="3 4">AUSMDU00024985</strain>
    </source>
</reference>
<dbReference type="Pfam" id="PF03795">
    <property type="entry name" value="YCII"/>
    <property type="match status" value="1"/>
</dbReference>
<evidence type="ECO:0000256" key="1">
    <source>
        <dbReference type="ARBA" id="ARBA00007689"/>
    </source>
</evidence>
<evidence type="ECO:0000313" key="3">
    <source>
        <dbReference type="EMBL" id="QIS04846.1"/>
    </source>
</evidence>
<dbReference type="AlphaFoldDB" id="A0A6G9XVD0"/>
<evidence type="ECO:0000313" key="4">
    <source>
        <dbReference type="Proteomes" id="UP000501705"/>
    </source>
</evidence>
<evidence type="ECO:0000259" key="2">
    <source>
        <dbReference type="Pfam" id="PF03795"/>
    </source>
</evidence>
<dbReference type="RefSeq" id="WP_167463946.1">
    <property type="nucleotide sequence ID" value="NZ_CP046171.1"/>
</dbReference>
<dbReference type="InterPro" id="IPR011008">
    <property type="entry name" value="Dimeric_a/b-barrel"/>
</dbReference>
<dbReference type="Proteomes" id="UP000501705">
    <property type="component" value="Chromosome"/>
</dbReference>
<proteinExistence type="inferred from homology"/>